<evidence type="ECO:0000256" key="1">
    <source>
        <dbReference type="SAM" id="MobiDB-lite"/>
    </source>
</evidence>
<feature type="region of interest" description="Disordered" evidence="1">
    <location>
        <begin position="167"/>
        <end position="196"/>
    </location>
</feature>
<keyword evidence="2" id="KW-0732">Signal</keyword>
<evidence type="ECO:0000256" key="2">
    <source>
        <dbReference type="SAM" id="SignalP"/>
    </source>
</evidence>
<reference evidence="3" key="1">
    <citation type="submission" date="2020-02" db="EMBL/GenBank/DDBJ databases">
        <authorList>
            <person name="Meier V. D."/>
        </authorList>
    </citation>
    <scope>NUCLEOTIDE SEQUENCE</scope>
    <source>
        <strain evidence="3">AVDCRST_MAG88</strain>
    </source>
</reference>
<proteinExistence type="predicted"/>
<feature type="signal peptide" evidence="2">
    <location>
        <begin position="1"/>
        <end position="32"/>
    </location>
</feature>
<feature type="chain" id="PRO_5026804747" description="GH39" evidence="2">
    <location>
        <begin position="33"/>
        <end position="443"/>
    </location>
</feature>
<dbReference type="SUPFAM" id="SSF51445">
    <property type="entry name" value="(Trans)glycosidases"/>
    <property type="match status" value="1"/>
</dbReference>
<dbReference type="GO" id="GO:0004553">
    <property type="term" value="F:hydrolase activity, hydrolyzing O-glycosyl compounds"/>
    <property type="evidence" value="ECO:0007669"/>
    <property type="project" value="TreeGrafter"/>
</dbReference>
<evidence type="ECO:0000313" key="3">
    <source>
        <dbReference type="EMBL" id="CAA9549816.1"/>
    </source>
</evidence>
<dbReference type="InterPro" id="IPR051923">
    <property type="entry name" value="Glycosyl_Hydrolase_39"/>
</dbReference>
<evidence type="ECO:0008006" key="4">
    <source>
        <dbReference type="Google" id="ProtNLM"/>
    </source>
</evidence>
<name>A0A6J4UGK7_9BACT</name>
<dbReference type="AlphaFoldDB" id="A0A6J4UGK7"/>
<organism evidence="3">
    <name type="scientific">uncultured Thermomicrobiales bacterium</name>
    <dbReference type="NCBI Taxonomy" id="1645740"/>
    <lineage>
        <taxon>Bacteria</taxon>
        <taxon>Pseudomonadati</taxon>
        <taxon>Thermomicrobiota</taxon>
        <taxon>Thermomicrobia</taxon>
        <taxon>Thermomicrobiales</taxon>
        <taxon>environmental samples</taxon>
    </lineage>
</organism>
<gene>
    <name evidence="3" type="ORF">AVDCRST_MAG88-684</name>
</gene>
<protein>
    <recommendedName>
        <fullName evidence="4">GH39</fullName>
    </recommendedName>
</protein>
<dbReference type="PANTHER" id="PTHR12631">
    <property type="entry name" value="ALPHA-L-IDURONIDASE"/>
    <property type="match status" value="1"/>
</dbReference>
<dbReference type="Gene3D" id="3.20.20.80">
    <property type="entry name" value="Glycosidases"/>
    <property type="match status" value="1"/>
</dbReference>
<feature type="compositionally biased region" description="Pro residues" evidence="1">
    <location>
        <begin position="185"/>
        <end position="196"/>
    </location>
</feature>
<dbReference type="EMBL" id="CADCWM010000239">
    <property type="protein sequence ID" value="CAA9549816.1"/>
    <property type="molecule type" value="Genomic_DNA"/>
</dbReference>
<dbReference type="PANTHER" id="PTHR12631:SF10">
    <property type="entry name" value="BETA-XYLOSIDASE-LIKE PROTEIN-RELATED"/>
    <property type="match status" value="1"/>
</dbReference>
<dbReference type="InterPro" id="IPR017853">
    <property type="entry name" value="GH"/>
</dbReference>
<feature type="non-terminal residue" evidence="3">
    <location>
        <position position="443"/>
    </location>
</feature>
<sequence>MPLSPTAPRRVAALLVALAAAVALTLPAAASASASQESIFMDDSEIVFGTPEKVEATFSILRSLGVDRVRVSVLWRLLAPEPTSRTRPAFGAGGPSDPAAYPASAWDRYDRIVTAANRYGLQLLFTVTAPGPFWASSDPAREEPMLDPNPRDFGAFVTAVGRRYSGTYRDEGPRVAPRPGGLPLFSPPPPPPQPTPPMLPRVSQWSIWNEPNQPGWLRPQAQRVGGRTVPASPRVYRGLQDAGFAGLAASGHGGNEVLLAETAPRGARRLSTVTPMRPLLFIRELYCLDKRYRPYTGAAARARGCPADAAGRRRFVADHPGLFRSGGWAHHPYGLEASPSTRDPQPDQVTLAVLPRLTAALDRIFRRYRVNRRLPIWLTEYGYQTDPPDPIIGTSWRRQAAWINEADYIAHRYRRVRSVAQFLLIDDAPNRRVSPSDPRYYGS</sequence>
<accession>A0A6J4UGK7</accession>